<comment type="similarity">
    <text evidence="2">Belongs to the AzlC family.</text>
</comment>
<evidence type="ECO:0000313" key="10">
    <source>
        <dbReference type="Proteomes" id="UP000580517"/>
    </source>
</evidence>
<evidence type="ECO:0000256" key="3">
    <source>
        <dbReference type="ARBA" id="ARBA00022448"/>
    </source>
</evidence>
<dbReference type="GO" id="GO:1903785">
    <property type="term" value="P:L-valine transmembrane transport"/>
    <property type="evidence" value="ECO:0007669"/>
    <property type="project" value="TreeGrafter"/>
</dbReference>
<dbReference type="Pfam" id="PF03591">
    <property type="entry name" value="AzlC"/>
    <property type="match status" value="1"/>
</dbReference>
<dbReference type="EMBL" id="JACCEW010000002">
    <property type="protein sequence ID" value="NYT36628.1"/>
    <property type="molecule type" value="Genomic_DNA"/>
</dbReference>
<keyword evidence="6 8" id="KW-1133">Transmembrane helix</keyword>
<evidence type="ECO:0000256" key="6">
    <source>
        <dbReference type="ARBA" id="ARBA00022989"/>
    </source>
</evidence>
<dbReference type="PANTHER" id="PTHR34979">
    <property type="entry name" value="INNER MEMBRANE PROTEIN YGAZ"/>
    <property type="match status" value="1"/>
</dbReference>
<evidence type="ECO:0000256" key="5">
    <source>
        <dbReference type="ARBA" id="ARBA00022692"/>
    </source>
</evidence>
<keyword evidence="10" id="KW-1185">Reference proteome</keyword>
<accession>A0A853FA22</accession>
<feature type="transmembrane region" description="Helical" evidence="8">
    <location>
        <begin position="129"/>
        <end position="153"/>
    </location>
</feature>
<comment type="subcellular location">
    <subcellularLocation>
        <location evidence="1">Cell membrane</location>
        <topology evidence="1">Multi-pass membrane protein</topology>
    </subcellularLocation>
</comment>
<dbReference type="Proteomes" id="UP000580517">
    <property type="component" value="Unassembled WGS sequence"/>
</dbReference>
<sequence length="225" mass="23453">MTRAFLRGLRDSLSIAIGYVPVAISFGLAAIYAGMTPGMAVMTSMLVFAGASQFILASLLAGGGAAASVIGVVLLMNLRHLFYGPAVLTHLGNGQRRLPLPLLAAGLTDEVFATAIARMGRQPAAQREFWYAGLQLGAYLAWVLGTAMGAWFGGDWLQASPLLAQTLAFVLPALFLALLLEMRHLVPSRVLVAAALASALGLCIMPSHAAMMAGMAAGALMALRK</sequence>
<feature type="transmembrane region" description="Helical" evidence="8">
    <location>
        <begin position="159"/>
        <end position="180"/>
    </location>
</feature>
<organism evidence="9 10">
    <name type="scientific">Allopusillimonas soli</name>
    <dbReference type="NCBI Taxonomy" id="659016"/>
    <lineage>
        <taxon>Bacteria</taxon>
        <taxon>Pseudomonadati</taxon>
        <taxon>Pseudomonadota</taxon>
        <taxon>Betaproteobacteria</taxon>
        <taxon>Burkholderiales</taxon>
        <taxon>Alcaligenaceae</taxon>
        <taxon>Allopusillimonas</taxon>
    </lineage>
</organism>
<dbReference type="PANTHER" id="PTHR34979:SF1">
    <property type="entry name" value="INNER MEMBRANE PROTEIN YGAZ"/>
    <property type="match status" value="1"/>
</dbReference>
<evidence type="ECO:0000256" key="8">
    <source>
        <dbReference type="SAM" id="Phobius"/>
    </source>
</evidence>
<keyword evidence="3" id="KW-0813">Transport</keyword>
<feature type="transmembrane region" description="Helical" evidence="8">
    <location>
        <begin position="192"/>
        <end position="223"/>
    </location>
</feature>
<gene>
    <name evidence="9" type="ORF">H0A68_07065</name>
</gene>
<name>A0A853FA22_9BURK</name>
<feature type="transmembrane region" description="Helical" evidence="8">
    <location>
        <begin position="12"/>
        <end position="33"/>
    </location>
</feature>
<keyword evidence="5 8" id="KW-0812">Transmembrane</keyword>
<dbReference type="RefSeq" id="WP_129968583.1">
    <property type="nucleotide sequence ID" value="NZ_JACCEW010000002.1"/>
</dbReference>
<evidence type="ECO:0000256" key="1">
    <source>
        <dbReference type="ARBA" id="ARBA00004651"/>
    </source>
</evidence>
<evidence type="ECO:0000256" key="7">
    <source>
        <dbReference type="ARBA" id="ARBA00023136"/>
    </source>
</evidence>
<feature type="transmembrane region" description="Helical" evidence="8">
    <location>
        <begin position="54"/>
        <end position="78"/>
    </location>
</feature>
<evidence type="ECO:0000256" key="4">
    <source>
        <dbReference type="ARBA" id="ARBA00022475"/>
    </source>
</evidence>
<dbReference type="AlphaFoldDB" id="A0A853FA22"/>
<dbReference type="GO" id="GO:0005886">
    <property type="term" value="C:plasma membrane"/>
    <property type="evidence" value="ECO:0007669"/>
    <property type="project" value="UniProtKB-SubCell"/>
</dbReference>
<dbReference type="OrthoDB" id="3177005at2"/>
<reference evidence="9 10" key="1">
    <citation type="submission" date="2020-07" db="EMBL/GenBank/DDBJ databases">
        <title>Taxonomic revisions and descriptions of new bacterial species based on genomic comparisons in the high-G+C-content subgroup of the family Alcaligenaceae.</title>
        <authorList>
            <person name="Szabo A."/>
            <person name="Felfoldi T."/>
        </authorList>
    </citation>
    <scope>NUCLEOTIDE SEQUENCE [LARGE SCALE GENOMIC DNA]</scope>
    <source>
        <strain evidence="9 10">DSM 25264</strain>
    </source>
</reference>
<evidence type="ECO:0000256" key="2">
    <source>
        <dbReference type="ARBA" id="ARBA00010735"/>
    </source>
</evidence>
<dbReference type="InterPro" id="IPR011606">
    <property type="entry name" value="Brnchd-chn_aa_trnsp_permease"/>
</dbReference>
<comment type="caution">
    <text evidence="9">The sequence shown here is derived from an EMBL/GenBank/DDBJ whole genome shotgun (WGS) entry which is preliminary data.</text>
</comment>
<keyword evidence="7 8" id="KW-0472">Membrane</keyword>
<proteinExistence type="inferred from homology"/>
<evidence type="ECO:0000313" key="9">
    <source>
        <dbReference type="EMBL" id="NYT36628.1"/>
    </source>
</evidence>
<protein>
    <submittedName>
        <fullName evidence="9">AzlC family ABC transporter permease</fullName>
    </submittedName>
</protein>
<keyword evidence="4" id="KW-1003">Cell membrane</keyword>